<accession>A0A2V2YNY7</accession>
<keyword evidence="3 5" id="KW-1133">Transmembrane helix</keyword>
<gene>
    <name evidence="7" type="ORF">DFQ01_12280</name>
</gene>
<dbReference type="GO" id="GO:0016020">
    <property type="term" value="C:membrane"/>
    <property type="evidence" value="ECO:0007669"/>
    <property type="project" value="UniProtKB-SubCell"/>
</dbReference>
<dbReference type="EMBL" id="QGTQ01000022">
    <property type="protein sequence ID" value="PWV97349.1"/>
    <property type="molecule type" value="Genomic_DNA"/>
</dbReference>
<organism evidence="7 8">
    <name type="scientific">Paenibacillus cellulosilyticus</name>
    <dbReference type="NCBI Taxonomy" id="375489"/>
    <lineage>
        <taxon>Bacteria</taxon>
        <taxon>Bacillati</taxon>
        <taxon>Bacillota</taxon>
        <taxon>Bacilli</taxon>
        <taxon>Bacillales</taxon>
        <taxon>Paenibacillaceae</taxon>
        <taxon>Paenibacillus</taxon>
    </lineage>
</organism>
<comment type="subcellular location">
    <subcellularLocation>
        <location evidence="1">Membrane</location>
        <topology evidence="1">Multi-pass membrane protein</topology>
    </subcellularLocation>
</comment>
<evidence type="ECO:0000256" key="5">
    <source>
        <dbReference type="SAM" id="Phobius"/>
    </source>
</evidence>
<keyword evidence="4 5" id="KW-0472">Membrane</keyword>
<dbReference type="RefSeq" id="WP_110046071.1">
    <property type="nucleotide sequence ID" value="NZ_CP054613.1"/>
</dbReference>
<dbReference type="Proteomes" id="UP000246635">
    <property type="component" value="Unassembled WGS sequence"/>
</dbReference>
<evidence type="ECO:0000256" key="2">
    <source>
        <dbReference type="ARBA" id="ARBA00022692"/>
    </source>
</evidence>
<name>A0A2V2YNY7_9BACL</name>
<proteinExistence type="predicted"/>
<evidence type="ECO:0000259" key="6">
    <source>
        <dbReference type="Pfam" id="PF06271"/>
    </source>
</evidence>
<evidence type="ECO:0000313" key="8">
    <source>
        <dbReference type="Proteomes" id="UP000246635"/>
    </source>
</evidence>
<evidence type="ECO:0000256" key="4">
    <source>
        <dbReference type="ARBA" id="ARBA00023136"/>
    </source>
</evidence>
<feature type="transmembrane region" description="Helical" evidence="5">
    <location>
        <begin position="47"/>
        <end position="65"/>
    </location>
</feature>
<feature type="transmembrane region" description="Helical" evidence="5">
    <location>
        <begin position="94"/>
        <end position="113"/>
    </location>
</feature>
<sequence>MYRSQRIAAFLIDHIIFSIFSGIIFLILIWDSFFSPTDNNMNKPFELFYLFIGLILILYFFKDIVQGRSIGKRLVGISIIDKANINKVPNRFKLFVRNITILIWPIEAIILVITGNRLGDYIVNSTVIKKSE</sequence>
<dbReference type="AlphaFoldDB" id="A0A2V2YNY7"/>
<reference evidence="7 8" key="1">
    <citation type="submission" date="2018-05" db="EMBL/GenBank/DDBJ databases">
        <title>Genomic Encyclopedia of Type Strains, Phase III (KMG-III): the genomes of soil and plant-associated and newly described type strains.</title>
        <authorList>
            <person name="Whitman W."/>
        </authorList>
    </citation>
    <scope>NUCLEOTIDE SEQUENCE [LARGE SCALE GENOMIC DNA]</scope>
    <source>
        <strain evidence="7 8">CECT 5696</strain>
    </source>
</reference>
<evidence type="ECO:0000313" key="7">
    <source>
        <dbReference type="EMBL" id="PWV97349.1"/>
    </source>
</evidence>
<dbReference type="InterPro" id="IPR010432">
    <property type="entry name" value="RDD"/>
</dbReference>
<evidence type="ECO:0000256" key="1">
    <source>
        <dbReference type="ARBA" id="ARBA00004141"/>
    </source>
</evidence>
<dbReference type="OrthoDB" id="9814143at2"/>
<evidence type="ECO:0000256" key="3">
    <source>
        <dbReference type="ARBA" id="ARBA00022989"/>
    </source>
</evidence>
<feature type="domain" description="RDD" evidence="6">
    <location>
        <begin position="5"/>
        <end position="112"/>
    </location>
</feature>
<keyword evidence="2 5" id="KW-0812">Transmembrane</keyword>
<protein>
    <submittedName>
        <fullName evidence="7">RDD family protein</fullName>
    </submittedName>
</protein>
<keyword evidence="8" id="KW-1185">Reference proteome</keyword>
<comment type="caution">
    <text evidence="7">The sequence shown here is derived from an EMBL/GenBank/DDBJ whole genome shotgun (WGS) entry which is preliminary data.</text>
</comment>
<feature type="transmembrane region" description="Helical" evidence="5">
    <location>
        <begin position="7"/>
        <end position="27"/>
    </location>
</feature>
<dbReference type="Pfam" id="PF06271">
    <property type="entry name" value="RDD"/>
    <property type="match status" value="1"/>
</dbReference>